<keyword evidence="1" id="KW-0732">Signal</keyword>
<gene>
    <name evidence="2" type="ORF">POCTA_138.1.T2350008</name>
</gene>
<accession>A0A8S1YQF1</accession>
<dbReference type="Proteomes" id="UP000683925">
    <property type="component" value="Unassembled WGS sequence"/>
</dbReference>
<evidence type="ECO:0000313" key="3">
    <source>
        <dbReference type="Proteomes" id="UP000683925"/>
    </source>
</evidence>
<keyword evidence="3" id="KW-1185">Reference proteome</keyword>
<comment type="caution">
    <text evidence="2">The sequence shown here is derived from an EMBL/GenBank/DDBJ whole genome shotgun (WGS) entry which is preliminary data.</text>
</comment>
<name>A0A8S1YQF1_PAROT</name>
<evidence type="ECO:0000313" key="2">
    <source>
        <dbReference type="EMBL" id="CAD8215367.1"/>
    </source>
</evidence>
<organism evidence="2 3">
    <name type="scientific">Paramecium octaurelia</name>
    <dbReference type="NCBI Taxonomy" id="43137"/>
    <lineage>
        <taxon>Eukaryota</taxon>
        <taxon>Sar</taxon>
        <taxon>Alveolata</taxon>
        <taxon>Ciliophora</taxon>
        <taxon>Intramacronucleata</taxon>
        <taxon>Oligohymenophorea</taxon>
        <taxon>Peniculida</taxon>
        <taxon>Parameciidae</taxon>
        <taxon>Paramecium</taxon>
    </lineage>
</organism>
<evidence type="ECO:0000256" key="1">
    <source>
        <dbReference type="SAM" id="SignalP"/>
    </source>
</evidence>
<sequence length="84" mass="9768">MILLLGILIFSLQGTSRKTLKILLDDRRPNGQQFKGGIELRLTCQLLYNNSIDVSLVKSYYKFCDFCNKQNKMKFKINSKKGYI</sequence>
<reference evidence="2" key="1">
    <citation type="submission" date="2021-01" db="EMBL/GenBank/DDBJ databases">
        <authorList>
            <consortium name="Genoscope - CEA"/>
            <person name="William W."/>
        </authorList>
    </citation>
    <scope>NUCLEOTIDE SEQUENCE</scope>
</reference>
<protein>
    <submittedName>
        <fullName evidence="2">Uncharacterized protein</fullName>
    </submittedName>
</protein>
<dbReference type="EMBL" id="CAJJDP010000239">
    <property type="protein sequence ID" value="CAD8215367.1"/>
    <property type="molecule type" value="Genomic_DNA"/>
</dbReference>
<feature type="signal peptide" evidence="1">
    <location>
        <begin position="1"/>
        <end position="17"/>
    </location>
</feature>
<feature type="chain" id="PRO_5035765613" evidence="1">
    <location>
        <begin position="18"/>
        <end position="84"/>
    </location>
</feature>
<proteinExistence type="predicted"/>
<dbReference type="AlphaFoldDB" id="A0A8S1YQF1"/>